<dbReference type="PROSITE" id="PS51257">
    <property type="entry name" value="PROKAR_LIPOPROTEIN"/>
    <property type="match status" value="1"/>
</dbReference>
<feature type="domain" description="SsuA/THI5-like" evidence="5">
    <location>
        <begin position="52"/>
        <end position="268"/>
    </location>
</feature>
<dbReference type="EMBL" id="NMVI01000018">
    <property type="protein sequence ID" value="OYN86455.1"/>
    <property type="molecule type" value="Genomic_DNA"/>
</dbReference>
<accession>A0A255EAC8</accession>
<sequence length="329" mass="34899">MSLSLSRLSKAALASLATLVILAVSACSGGTSVERTDDGLAKLTVFQITTVDSTPLYLGIEQGFFEEEGLDVEVRIAEAGSAIIPSVMNGESQIGYANAVSDLAAIDQGLDLRFVSNCCGIGNDPALDASGIFVLPDSPIQDLTGLSNAKIAVNSTKNLGDLTINQAVTNAGGDPSTIEYVPMNYSDMAGALERGDVDAIWSVEPFRTASANAGFRQISSNFVESFPDTVIGYYVTSADFAEANPEVVAQFQRAMDKTNQYASEHPEDLRRLAVEKVGLSPEVAEELNFNTFIPGLDVESLRRVGAASLEQGLISEEPNYDELVIQPQG</sequence>
<protein>
    <submittedName>
        <fullName evidence="6">Nitrate ABC transporter substrate-binding protein</fullName>
    </submittedName>
</protein>
<comment type="caution">
    <text evidence="6">The sequence shown here is derived from an EMBL/GenBank/DDBJ whole genome shotgun (WGS) entry which is preliminary data.</text>
</comment>
<dbReference type="InterPro" id="IPR015168">
    <property type="entry name" value="SsuA/THI5"/>
</dbReference>
<organism evidence="6 7">
    <name type="scientific">Parenemella sanctibonifatiensis</name>
    <dbReference type="NCBI Taxonomy" id="2016505"/>
    <lineage>
        <taxon>Bacteria</taxon>
        <taxon>Bacillati</taxon>
        <taxon>Actinomycetota</taxon>
        <taxon>Actinomycetes</taxon>
        <taxon>Propionibacteriales</taxon>
        <taxon>Propionibacteriaceae</taxon>
        <taxon>Parenemella</taxon>
    </lineage>
</organism>
<keyword evidence="3 4" id="KW-0732">Signal</keyword>
<dbReference type="Pfam" id="PF09084">
    <property type="entry name" value="NMT1"/>
    <property type="match status" value="1"/>
</dbReference>
<dbReference type="PANTHER" id="PTHR30024">
    <property type="entry name" value="ALIPHATIC SULFONATES-BINDING PROTEIN-RELATED"/>
    <property type="match status" value="1"/>
</dbReference>
<dbReference type="RefSeq" id="WP_094451023.1">
    <property type="nucleotide sequence ID" value="NZ_NMVI01000018.1"/>
</dbReference>
<evidence type="ECO:0000313" key="7">
    <source>
        <dbReference type="Proteomes" id="UP000216533"/>
    </source>
</evidence>
<comment type="similarity">
    <text evidence="2">Belongs to the bacterial solute-binding protein SsuA/TauA family.</text>
</comment>
<dbReference type="AlphaFoldDB" id="A0A255EAC8"/>
<proteinExistence type="inferred from homology"/>
<dbReference type="Proteomes" id="UP000216533">
    <property type="component" value="Unassembled WGS sequence"/>
</dbReference>
<dbReference type="PANTHER" id="PTHR30024:SF47">
    <property type="entry name" value="TAURINE-BINDING PERIPLASMIC PROTEIN"/>
    <property type="match status" value="1"/>
</dbReference>
<name>A0A255EAC8_9ACTN</name>
<dbReference type="SUPFAM" id="SSF53850">
    <property type="entry name" value="Periplasmic binding protein-like II"/>
    <property type="match status" value="1"/>
</dbReference>
<dbReference type="Gene3D" id="3.40.190.10">
    <property type="entry name" value="Periplasmic binding protein-like II"/>
    <property type="match status" value="2"/>
</dbReference>
<comment type="subcellular location">
    <subcellularLocation>
        <location evidence="1">Periplasm</location>
    </subcellularLocation>
</comment>
<dbReference type="GO" id="GO:0042597">
    <property type="term" value="C:periplasmic space"/>
    <property type="evidence" value="ECO:0007669"/>
    <property type="project" value="UniProtKB-SubCell"/>
</dbReference>
<feature type="chain" id="PRO_5012942606" evidence="4">
    <location>
        <begin position="27"/>
        <end position="329"/>
    </location>
</feature>
<gene>
    <name evidence="6" type="ORF">CGZ92_08890</name>
</gene>
<evidence type="ECO:0000256" key="3">
    <source>
        <dbReference type="ARBA" id="ARBA00022729"/>
    </source>
</evidence>
<evidence type="ECO:0000256" key="4">
    <source>
        <dbReference type="SAM" id="SignalP"/>
    </source>
</evidence>
<evidence type="ECO:0000256" key="2">
    <source>
        <dbReference type="ARBA" id="ARBA00010742"/>
    </source>
</evidence>
<evidence type="ECO:0000256" key="1">
    <source>
        <dbReference type="ARBA" id="ARBA00004418"/>
    </source>
</evidence>
<feature type="signal peptide" evidence="4">
    <location>
        <begin position="1"/>
        <end position="26"/>
    </location>
</feature>
<evidence type="ECO:0000259" key="5">
    <source>
        <dbReference type="Pfam" id="PF09084"/>
    </source>
</evidence>
<evidence type="ECO:0000313" key="6">
    <source>
        <dbReference type="EMBL" id="OYN86455.1"/>
    </source>
</evidence>
<reference evidence="6 7" key="1">
    <citation type="submission" date="2017-07" db="EMBL/GenBank/DDBJ databases">
        <title>Draft whole genome sequences of clinical Proprionibacteriaceae strains.</title>
        <authorList>
            <person name="Bernier A.-M."/>
            <person name="Bernard K."/>
            <person name="Domingo M.-C."/>
        </authorList>
    </citation>
    <scope>NUCLEOTIDE SEQUENCE [LARGE SCALE GENOMIC DNA]</scope>
    <source>
        <strain evidence="6 7">NML 160184</strain>
    </source>
</reference>